<accession>A0ABS0HHM0</accession>
<dbReference type="InterPro" id="IPR000132">
    <property type="entry name" value="Nitrilase/CN_hydratase_CS"/>
</dbReference>
<dbReference type="PROSITE" id="PS00921">
    <property type="entry name" value="NITRIL_CHT_2"/>
    <property type="match status" value="1"/>
</dbReference>
<sequence>MTYAPFKAACVQAAPAYFDLDGGVKKTIALINEAADAGAKLIAFPECWIPGYPWWAWLDAPAVGMQYVQRHFANCMTADGNEVQQIAQAAIARGIYTVLGYSERKDGSLFIGQIHIDPWTRTITPRRKLKATHTERTIFGEGDGSDFFVRDTPLGRIGALCCWEHLNPLNKHAMFAQNEQIHIGAWPGFSLYAGKAFALGPELNTAVSQVYAAEGQCFVLAATTLVTQEIQDLICDTGFKQELLPIGGGTARIFGPDGSPLADALAEDAEGLIYADIDLSMISLAKAAADPTGHYSRADVFYLVANRTRRSAMVETQAPSAPRDIAIVDEAERD</sequence>
<dbReference type="InterPro" id="IPR003010">
    <property type="entry name" value="C-N_Hydrolase"/>
</dbReference>
<dbReference type="PROSITE" id="PS50263">
    <property type="entry name" value="CN_HYDROLASE"/>
    <property type="match status" value="1"/>
</dbReference>
<dbReference type="PANTHER" id="PTHR46044">
    <property type="entry name" value="NITRILASE"/>
    <property type="match status" value="1"/>
</dbReference>
<evidence type="ECO:0000313" key="5">
    <source>
        <dbReference type="Proteomes" id="UP000600799"/>
    </source>
</evidence>
<comment type="similarity">
    <text evidence="1">Belongs to the carbon-nitrogen hydrolase superfamily. Nitrilase family.</text>
</comment>
<proteinExistence type="inferred from homology"/>
<comment type="caution">
    <text evidence="4">The sequence shown here is derived from an EMBL/GenBank/DDBJ whole genome shotgun (WGS) entry which is preliminary data.</text>
</comment>
<protein>
    <submittedName>
        <fullName evidence="4">Carbon-nitrogen hydrolase family protein</fullName>
    </submittedName>
</protein>
<dbReference type="Proteomes" id="UP000600799">
    <property type="component" value="Unassembled WGS sequence"/>
</dbReference>
<evidence type="ECO:0000256" key="2">
    <source>
        <dbReference type="PROSITE-ProRule" id="PRU10139"/>
    </source>
</evidence>
<keyword evidence="5" id="KW-1185">Reference proteome</keyword>
<dbReference type="InterPro" id="IPR044149">
    <property type="entry name" value="Nitrilases_CHs"/>
</dbReference>
<evidence type="ECO:0000259" key="3">
    <source>
        <dbReference type="PROSITE" id="PS50263"/>
    </source>
</evidence>
<dbReference type="PANTHER" id="PTHR46044:SF1">
    <property type="entry name" value="CN HYDROLASE DOMAIN-CONTAINING PROTEIN"/>
    <property type="match status" value="1"/>
</dbReference>
<gene>
    <name evidence="4" type="ORF">I2488_12045</name>
</gene>
<name>A0ABS0HHM0_9SPHN</name>
<dbReference type="Gene3D" id="3.60.110.10">
    <property type="entry name" value="Carbon-nitrogen hydrolase"/>
    <property type="match status" value="1"/>
</dbReference>
<organism evidence="4 5">
    <name type="scientific">Novosphingobium jiangmenense</name>
    <dbReference type="NCBI Taxonomy" id="2791981"/>
    <lineage>
        <taxon>Bacteria</taxon>
        <taxon>Pseudomonadati</taxon>
        <taxon>Pseudomonadota</taxon>
        <taxon>Alphaproteobacteria</taxon>
        <taxon>Sphingomonadales</taxon>
        <taxon>Sphingomonadaceae</taxon>
        <taxon>Novosphingobium</taxon>
    </lineage>
</organism>
<dbReference type="RefSeq" id="WP_196276052.1">
    <property type="nucleotide sequence ID" value="NZ_JADQDC010000007.1"/>
</dbReference>
<evidence type="ECO:0000256" key="1">
    <source>
        <dbReference type="ARBA" id="ARBA00008129"/>
    </source>
</evidence>
<dbReference type="SUPFAM" id="SSF56317">
    <property type="entry name" value="Carbon-nitrogen hydrolase"/>
    <property type="match status" value="1"/>
</dbReference>
<feature type="active site" description="Proton acceptor" evidence="2">
    <location>
        <position position="46"/>
    </location>
</feature>
<dbReference type="InterPro" id="IPR036526">
    <property type="entry name" value="C-N_Hydrolase_sf"/>
</dbReference>
<evidence type="ECO:0000313" key="4">
    <source>
        <dbReference type="EMBL" id="MBF9151737.1"/>
    </source>
</evidence>
<dbReference type="GO" id="GO:0016787">
    <property type="term" value="F:hydrolase activity"/>
    <property type="evidence" value="ECO:0007669"/>
    <property type="project" value="UniProtKB-KW"/>
</dbReference>
<dbReference type="PROSITE" id="PS00920">
    <property type="entry name" value="NITRIL_CHT_1"/>
    <property type="match status" value="1"/>
</dbReference>
<feature type="domain" description="CN hydrolase" evidence="3">
    <location>
        <begin position="6"/>
        <end position="279"/>
    </location>
</feature>
<dbReference type="Pfam" id="PF00795">
    <property type="entry name" value="CN_hydrolase"/>
    <property type="match status" value="1"/>
</dbReference>
<keyword evidence="4" id="KW-0378">Hydrolase</keyword>
<reference evidence="4 5" key="1">
    <citation type="submission" date="2020-11" db="EMBL/GenBank/DDBJ databases">
        <title>The genome sequence of Novosphingobium sp. 1Y9A.</title>
        <authorList>
            <person name="Liu Y."/>
        </authorList>
    </citation>
    <scope>NUCLEOTIDE SEQUENCE [LARGE SCALE GENOMIC DNA]</scope>
    <source>
        <strain evidence="4 5">1Y9A</strain>
    </source>
</reference>
<dbReference type="EMBL" id="JADQDC010000007">
    <property type="protein sequence ID" value="MBF9151737.1"/>
    <property type="molecule type" value="Genomic_DNA"/>
</dbReference>
<dbReference type="CDD" id="cd07564">
    <property type="entry name" value="nitrilases_CHs"/>
    <property type="match status" value="1"/>
</dbReference>